<dbReference type="PANTHER" id="PTHR30251:SF4">
    <property type="entry name" value="SLR1668 PROTEIN"/>
    <property type="match status" value="1"/>
</dbReference>
<reference evidence="3 4" key="1">
    <citation type="submission" date="2019-03" db="EMBL/GenBank/DDBJ databases">
        <title>Luteimonas zhaokaii sp.nov., isolated from the rectal contents of Plateau pika in Yushu, Qinghai Province, China.</title>
        <authorList>
            <person name="Zhang G."/>
        </authorList>
    </citation>
    <scope>NUCLEOTIDE SEQUENCE [LARGE SCALE GENOMIC DNA]</scope>
    <source>
        <strain evidence="3 4">B9</strain>
    </source>
</reference>
<keyword evidence="4" id="KW-1185">Reference proteome</keyword>
<dbReference type="InterPro" id="IPR013783">
    <property type="entry name" value="Ig-like_fold"/>
</dbReference>
<evidence type="ECO:0000259" key="2">
    <source>
        <dbReference type="Pfam" id="PF00345"/>
    </source>
</evidence>
<organism evidence="3 4">
    <name type="scientific">Luteimonas aestuarii</name>
    <dbReference type="NCBI Taxonomy" id="453837"/>
    <lineage>
        <taxon>Bacteria</taxon>
        <taxon>Pseudomonadati</taxon>
        <taxon>Pseudomonadota</taxon>
        <taxon>Gammaproteobacteria</taxon>
        <taxon>Lysobacterales</taxon>
        <taxon>Lysobacteraceae</taxon>
        <taxon>Luteimonas</taxon>
    </lineage>
</organism>
<evidence type="ECO:0000313" key="4">
    <source>
        <dbReference type="Proteomes" id="UP000294796"/>
    </source>
</evidence>
<dbReference type="AlphaFoldDB" id="A0A4R5U4E0"/>
<dbReference type="Pfam" id="PF00345">
    <property type="entry name" value="PapD_N"/>
    <property type="match status" value="1"/>
</dbReference>
<dbReference type="EMBL" id="SMTF01000001">
    <property type="protein sequence ID" value="TDK28587.1"/>
    <property type="molecule type" value="Genomic_DNA"/>
</dbReference>
<proteinExistence type="predicted"/>
<feature type="chain" id="PRO_5020932244" evidence="1">
    <location>
        <begin position="23"/>
        <end position="225"/>
    </location>
</feature>
<dbReference type="RefSeq" id="WP_133320407.1">
    <property type="nucleotide sequence ID" value="NZ_SMTF01000001.1"/>
</dbReference>
<dbReference type="PANTHER" id="PTHR30251">
    <property type="entry name" value="PILUS ASSEMBLY CHAPERONE"/>
    <property type="match status" value="1"/>
</dbReference>
<feature type="signal peptide" evidence="1">
    <location>
        <begin position="1"/>
        <end position="22"/>
    </location>
</feature>
<dbReference type="Gene3D" id="2.60.40.10">
    <property type="entry name" value="Immunoglobulins"/>
    <property type="match status" value="1"/>
</dbReference>
<dbReference type="Proteomes" id="UP000294796">
    <property type="component" value="Unassembled WGS sequence"/>
</dbReference>
<dbReference type="OrthoDB" id="6045333at2"/>
<comment type="caution">
    <text evidence="3">The sequence shown here is derived from an EMBL/GenBank/DDBJ whole genome shotgun (WGS) entry which is preliminary data.</text>
</comment>
<feature type="domain" description="Pili assembly chaperone N-terminal" evidence="2">
    <location>
        <begin position="25"/>
        <end position="139"/>
    </location>
</feature>
<evidence type="ECO:0000256" key="1">
    <source>
        <dbReference type="SAM" id="SignalP"/>
    </source>
</evidence>
<evidence type="ECO:0000313" key="3">
    <source>
        <dbReference type="EMBL" id="TDK28587.1"/>
    </source>
</evidence>
<dbReference type="SUPFAM" id="SSF49354">
    <property type="entry name" value="PapD-like"/>
    <property type="match status" value="1"/>
</dbReference>
<dbReference type="InterPro" id="IPR016147">
    <property type="entry name" value="Pili_assmbl_chaperone_N"/>
</dbReference>
<accession>A0A4R5U4E0</accession>
<keyword evidence="1" id="KW-0732">Signal</keyword>
<gene>
    <name evidence="3" type="ORF">E2F46_01520</name>
</gene>
<sequence length="225" mass="23771">MRSLVFLFSLLVFSLLSFSADASQVSLTPTALLGEPSTKAHAVTLINSDDMPVSYQVTAYQWLQKDGVDQLVNTGDVLASPSIISIPPKGRRVVRVVRVSGSGAVGYYRVIFKQLPSPPVENGGRSSVSLLVNHSLPLAFEASTPDVRLTASLSPDGSGYRLTNTGTTAARVTTIGPSSGQSWREGALGWVLPGLSKDIPLKPEHRASALTLTVNGQSVTLTVTP</sequence>
<dbReference type="InterPro" id="IPR008962">
    <property type="entry name" value="PapD-like_sf"/>
</dbReference>
<dbReference type="InterPro" id="IPR050643">
    <property type="entry name" value="Periplasmic_pilus_chap"/>
</dbReference>
<dbReference type="GO" id="GO:0071555">
    <property type="term" value="P:cell wall organization"/>
    <property type="evidence" value="ECO:0007669"/>
    <property type="project" value="InterPro"/>
</dbReference>
<name>A0A4R5U4E0_9GAMM</name>
<dbReference type="GO" id="GO:0030288">
    <property type="term" value="C:outer membrane-bounded periplasmic space"/>
    <property type="evidence" value="ECO:0007669"/>
    <property type="project" value="InterPro"/>
</dbReference>
<protein>
    <submittedName>
        <fullName evidence="3">Molecular chaperone</fullName>
    </submittedName>
</protein>